<dbReference type="InterPro" id="IPR025341">
    <property type="entry name" value="DUF4247"/>
</dbReference>
<sequence length="138" mass="14576">MKRGGIVLIIIGTLLIIVGAFSGARSVEGTIDDRYERTGSPAGVTTWSCGNDDPIKVGRELRERLRPQAYQEHEGAAYLRTKRRTVIVEGGADGCRITAETHDRRYSHGGFIFLGPGFGPSSPAGGSGGNSGSWGGAK</sequence>
<dbReference type="RefSeq" id="WP_290290142.1">
    <property type="nucleotide sequence ID" value="NZ_CP047211.1"/>
</dbReference>
<dbReference type="Proteomes" id="UP001595751">
    <property type="component" value="Unassembled WGS sequence"/>
</dbReference>
<dbReference type="Pfam" id="PF14042">
    <property type="entry name" value="DUF4247"/>
    <property type="match status" value="1"/>
</dbReference>
<gene>
    <name evidence="1" type="ORF">ACFORJ_09780</name>
</gene>
<name>A0ABV7ZPJ7_9CORY</name>
<keyword evidence="2" id="KW-1185">Reference proteome</keyword>
<reference evidence="2" key="1">
    <citation type="journal article" date="2019" name="Int. J. Syst. Evol. Microbiol.">
        <title>The Global Catalogue of Microorganisms (GCM) 10K type strain sequencing project: providing services to taxonomists for standard genome sequencing and annotation.</title>
        <authorList>
            <consortium name="The Broad Institute Genomics Platform"/>
            <consortium name="The Broad Institute Genome Sequencing Center for Infectious Disease"/>
            <person name="Wu L."/>
            <person name="Ma J."/>
        </authorList>
    </citation>
    <scope>NUCLEOTIDE SEQUENCE [LARGE SCALE GENOMIC DNA]</scope>
    <source>
        <strain evidence="2">CCUG 53252</strain>
    </source>
</reference>
<comment type="caution">
    <text evidence="1">The sequence shown here is derived from an EMBL/GenBank/DDBJ whole genome shotgun (WGS) entry which is preliminary data.</text>
</comment>
<protein>
    <submittedName>
        <fullName evidence="1">DUF4247 domain-containing protein</fullName>
    </submittedName>
</protein>
<accession>A0ABV7ZPJ7</accession>
<evidence type="ECO:0000313" key="1">
    <source>
        <dbReference type="EMBL" id="MFC3850448.1"/>
    </source>
</evidence>
<proteinExistence type="predicted"/>
<evidence type="ECO:0000313" key="2">
    <source>
        <dbReference type="Proteomes" id="UP001595751"/>
    </source>
</evidence>
<organism evidence="1 2">
    <name type="scientific">Corynebacterium hansenii</name>
    <dbReference type="NCBI Taxonomy" id="394964"/>
    <lineage>
        <taxon>Bacteria</taxon>
        <taxon>Bacillati</taxon>
        <taxon>Actinomycetota</taxon>
        <taxon>Actinomycetes</taxon>
        <taxon>Mycobacteriales</taxon>
        <taxon>Corynebacteriaceae</taxon>
        <taxon>Corynebacterium</taxon>
    </lineage>
</organism>
<dbReference type="EMBL" id="JBHRZN010000003">
    <property type="protein sequence ID" value="MFC3850448.1"/>
    <property type="molecule type" value="Genomic_DNA"/>
</dbReference>